<dbReference type="NCBIfam" id="NF000843">
    <property type="entry name" value="PRK00071.2-2"/>
    <property type="match status" value="1"/>
</dbReference>
<dbReference type="SUPFAM" id="SSF52374">
    <property type="entry name" value="Nucleotidylyl transferase"/>
    <property type="match status" value="1"/>
</dbReference>
<evidence type="ECO:0000256" key="9">
    <source>
        <dbReference type="ARBA" id="ARBA00023027"/>
    </source>
</evidence>
<evidence type="ECO:0000313" key="13">
    <source>
        <dbReference type="EMBL" id="MDJ1157552.1"/>
    </source>
</evidence>
<evidence type="ECO:0000256" key="2">
    <source>
        <dbReference type="ARBA" id="ARBA00005019"/>
    </source>
</evidence>
<evidence type="ECO:0000256" key="11">
    <source>
        <dbReference type="HAMAP-Rule" id="MF_00244"/>
    </source>
</evidence>
<reference evidence="13 14" key="1">
    <citation type="submission" date="2023-05" db="EMBL/GenBank/DDBJ databases">
        <title>Chelatococcus sp. nov., a moderately thermophilic bacterium isolated from hot spring microbial mat.</title>
        <authorList>
            <person name="Hu C.-J."/>
            <person name="Li W.-J."/>
        </authorList>
    </citation>
    <scope>NUCLEOTIDE SEQUENCE [LARGE SCALE GENOMIC DNA]</scope>
    <source>
        <strain evidence="13 14">SYSU G07232</strain>
    </source>
</reference>
<dbReference type="EMBL" id="JASJEV010000002">
    <property type="protein sequence ID" value="MDJ1157552.1"/>
    <property type="molecule type" value="Genomic_DNA"/>
</dbReference>
<dbReference type="InterPro" id="IPR004821">
    <property type="entry name" value="Cyt_trans-like"/>
</dbReference>
<dbReference type="EC" id="2.7.7.18" evidence="11"/>
<dbReference type="HAMAP" id="MF_00244">
    <property type="entry name" value="NaMN_adenylyltr"/>
    <property type="match status" value="1"/>
</dbReference>
<comment type="catalytic activity">
    <reaction evidence="10 11">
        <text>nicotinate beta-D-ribonucleotide + ATP + H(+) = deamido-NAD(+) + diphosphate</text>
        <dbReference type="Rhea" id="RHEA:22860"/>
        <dbReference type="ChEBI" id="CHEBI:15378"/>
        <dbReference type="ChEBI" id="CHEBI:30616"/>
        <dbReference type="ChEBI" id="CHEBI:33019"/>
        <dbReference type="ChEBI" id="CHEBI:57502"/>
        <dbReference type="ChEBI" id="CHEBI:58437"/>
        <dbReference type="EC" id="2.7.7.18"/>
    </reaction>
</comment>
<keyword evidence="7 11" id="KW-0547">Nucleotide-binding</keyword>
<keyword evidence="5 11" id="KW-0808">Transferase</keyword>
<dbReference type="PANTHER" id="PTHR39321:SF3">
    <property type="entry name" value="PHOSPHOPANTETHEINE ADENYLYLTRANSFERASE"/>
    <property type="match status" value="1"/>
</dbReference>
<dbReference type="InterPro" id="IPR005248">
    <property type="entry name" value="NadD/NMNAT"/>
</dbReference>
<gene>
    <name evidence="11" type="primary">nadD</name>
    <name evidence="13" type="ORF">QNA08_04770</name>
</gene>
<evidence type="ECO:0000256" key="7">
    <source>
        <dbReference type="ARBA" id="ARBA00022741"/>
    </source>
</evidence>
<dbReference type="NCBIfam" id="TIGR00482">
    <property type="entry name" value="nicotinate (nicotinamide) nucleotide adenylyltransferase"/>
    <property type="match status" value="1"/>
</dbReference>
<dbReference type="CDD" id="cd02165">
    <property type="entry name" value="NMNAT"/>
    <property type="match status" value="1"/>
</dbReference>
<name>A0ABT7AEY3_9HYPH</name>
<dbReference type="Proteomes" id="UP001321492">
    <property type="component" value="Unassembled WGS sequence"/>
</dbReference>
<dbReference type="GO" id="GO:0004515">
    <property type="term" value="F:nicotinate-nucleotide adenylyltransferase activity"/>
    <property type="evidence" value="ECO:0007669"/>
    <property type="project" value="UniProtKB-EC"/>
</dbReference>
<comment type="pathway">
    <text evidence="2 11">Cofactor biosynthesis; NAD(+) biosynthesis; deamido-NAD(+) from nicotinate D-ribonucleotide: step 1/1.</text>
</comment>
<dbReference type="RefSeq" id="WP_283739534.1">
    <property type="nucleotide sequence ID" value="NZ_JASJEV010000002.1"/>
</dbReference>
<comment type="function">
    <text evidence="1 11">Catalyzes the reversible adenylation of nicotinate mononucleotide (NaMN) to nicotinic acid adenine dinucleotide (NaAD).</text>
</comment>
<keyword evidence="4 11" id="KW-0662">Pyridine nucleotide biosynthesis</keyword>
<keyword evidence="14" id="KW-1185">Reference proteome</keyword>
<keyword evidence="6 11" id="KW-0548">Nucleotidyltransferase</keyword>
<dbReference type="NCBIfam" id="NF000845">
    <property type="entry name" value="PRK00071.2-4"/>
    <property type="match status" value="1"/>
</dbReference>
<dbReference type="PANTHER" id="PTHR39321">
    <property type="entry name" value="NICOTINATE-NUCLEOTIDE ADENYLYLTRANSFERASE-RELATED"/>
    <property type="match status" value="1"/>
</dbReference>
<evidence type="ECO:0000256" key="4">
    <source>
        <dbReference type="ARBA" id="ARBA00022642"/>
    </source>
</evidence>
<comment type="similarity">
    <text evidence="3 11">Belongs to the NadD family.</text>
</comment>
<dbReference type="Gene3D" id="3.40.50.620">
    <property type="entry name" value="HUPs"/>
    <property type="match status" value="1"/>
</dbReference>
<evidence type="ECO:0000256" key="3">
    <source>
        <dbReference type="ARBA" id="ARBA00009014"/>
    </source>
</evidence>
<sequence length="207" mass="22552">MTAAPPSPPPLPRHAPGMRIGLFGGSFNPPHAGHRLASLVALRRLGLDRVWWIVTPGNPLKDNARLPALAARMAAARATAAHPRIDVTGFEASIGTRYTYDTIAYLRRRCPEVRFVWIMGADNLAGFHRWQRWREIAALVPIAVVDRPGATVKAARAKAAQALGTRRLREAEARLLSAARLPAWVFLHGPRSPLSSTALRAAAGPHR</sequence>
<evidence type="ECO:0000256" key="1">
    <source>
        <dbReference type="ARBA" id="ARBA00002324"/>
    </source>
</evidence>
<evidence type="ECO:0000259" key="12">
    <source>
        <dbReference type="Pfam" id="PF01467"/>
    </source>
</evidence>
<evidence type="ECO:0000256" key="8">
    <source>
        <dbReference type="ARBA" id="ARBA00022840"/>
    </source>
</evidence>
<accession>A0ABT7AEY3</accession>
<dbReference type="InterPro" id="IPR014729">
    <property type="entry name" value="Rossmann-like_a/b/a_fold"/>
</dbReference>
<feature type="domain" description="Cytidyltransferase-like" evidence="12">
    <location>
        <begin position="22"/>
        <end position="201"/>
    </location>
</feature>
<proteinExistence type="inferred from homology"/>
<keyword evidence="9 11" id="KW-0520">NAD</keyword>
<evidence type="ECO:0000313" key="14">
    <source>
        <dbReference type="Proteomes" id="UP001321492"/>
    </source>
</evidence>
<protein>
    <recommendedName>
        <fullName evidence="11">Probable nicotinate-nucleotide adenylyltransferase</fullName>
        <ecNumber evidence="11">2.7.7.18</ecNumber>
    </recommendedName>
    <alternativeName>
        <fullName evidence="11">Deamido-NAD(+) diphosphorylase</fullName>
    </alternativeName>
    <alternativeName>
        <fullName evidence="11">Deamido-NAD(+) pyrophosphorylase</fullName>
    </alternativeName>
    <alternativeName>
        <fullName evidence="11">Nicotinate mononucleotide adenylyltransferase</fullName>
        <shortName evidence="11">NaMN adenylyltransferase</shortName>
    </alternativeName>
</protein>
<evidence type="ECO:0000256" key="5">
    <source>
        <dbReference type="ARBA" id="ARBA00022679"/>
    </source>
</evidence>
<comment type="caution">
    <text evidence="13">The sequence shown here is derived from an EMBL/GenBank/DDBJ whole genome shotgun (WGS) entry which is preliminary data.</text>
</comment>
<organism evidence="13 14">
    <name type="scientific">Chelatococcus albus</name>
    <dbReference type="NCBI Taxonomy" id="3047466"/>
    <lineage>
        <taxon>Bacteria</taxon>
        <taxon>Pseudomonadati</taxon>
        <taxon>Pseudomonadota</taxon>
        <taxon>Alphaproteobacteria</taxon>
        <taxon>Hyphomicrobiales</taxon>
        <taxon>Chelatococcaceae</taxon>
        <taxon>Chelatococcus</taxon>
    </lineage>
</organism>
<dbReference type="Pfam" id="PF01467">
    <property type="entry name" value="CTP_transf_like"/>
    <property type="match status" value="1"/>
</dbReference>
<evidence type="ECO:0000256" key="10">
    <source>
        <dbReference type="ARBA" id="ARBA00048721"/>
    </source>
</evidence>
<evidence type="ECO:0000256" key="6">
    <source>
        <dbReference type="ARBA" id="ARBA00022695"/>
    </source>
</evidence>
<keyword evidence="8 11" id="KW-0067">ATP-binding</keyword>